<proteinExistence type="predicted"/>
<evidence type="ECO:0000313" key="6">
    <source>
        <dbReference type="Proteomes" id="UP000242188"/>
    </source>
</evidence>
<dbReference type="AlphaFoldDB" id="A0A210PE06"/>
<feature type="domain" description="ZMYM2-like/QRICH1 C-terminal" evidence="4">
    <location>
        <begin position="27"/>
        <end position="137"/>
    </location>
</feature>
<name>A0A210PE06_MIZYE</name>
<reference evidence="5 6" key="1">
    <citation type="journal article" date="2017" name="Nat. Ecol. Evol.">
        <title>Scallop genome provides insights into evolution of bilaterian karyotype and development.</title>
        <authorList>
            <person name="Wang S."/>
            <person name="Zhang J."/>
            <person name="Jiao W."/>
            <person name="Li J."/>
            <person name="Xun X."/>
            <person name="Sun Y."/>
            <person name="Guo X."/>
            <person name="Huan P."/>
            <person name="Dong B."/>
            <person name="Zhang L."/>
            <person name="Hu X."/>
            <person name="Sun X."/>
            <person name="Wang J."/>
            <person name="Zhao C."/>
            <person name="Wang Y."/>
            <person name="Wang D."/>
            <person name="Huang X."/>
            <person name="Wang R."/>
            <person name="Lv J."/>
            <person name="Li Y."/>
            <person name="Zhang Z."/>
            <person name="Liu B."/>
            <person name="Lu W."/>
            <person name="Hui Y."/>
            <person name="Liang J."/>
            <person name="Zhou Z."/>
            <person name="Hou R."/>
            <person name="Li X."/>
            <person name="Liu Y."/>
            <person name="Li H."/>
            <person name="Ning X."/>
            <person name="Lin Y."/>
            <person name="Zhao L."/>
            <person name="Xing Q."/>
            <person name="Dou J."/>
            <person name="Li Y."/>
            <person name="Mao J."/>
            <person name="Guo H."/>
            <person name="Dou H."/>
            <person name="Li T."/>
            <person name="Mu C."/>
            <person name="Jiang W."/>
            <person name="Fu Q."/>
            <person name="Fu X."/>
            <person name="Miao Y."/>
            <person name="Liu J."/>
            <person name="Yu Q."/>
            <person name="Li R."/>
            <person name="Liao H."/>
            <person name="Li X."/>
            <person name="Kong Y."/>
            <person name="Jiang Z."/>
            <person name="Chourrout D."/>
            <person name="Li R."/>
            <person name="Bao Z."/>
        </authorList>
    </citation>
    <scope>NUCLEOTIDE SEQUENCE [LARGE SCALE GENOMIC DNA]</scope>
    <source>
        <strain evidence="5 6">PY_sf001</strain>
    </source>
</reference>
<dbReference type="PANTHER" id="PTHR46963:SF2">
    <property type="match status" value="1"/>
</dbReference>
<dbReference type="OrthoDB" id="6146869at2759"/>
<keyword evidence="2" id="KW-0597">Phosphoprotein</keyword>
<dbReference type="Pfam" id="PF12012">
    <property type="entry name" value="DUF3504"/>
    <property type="match status" value="1"/>
</dbReference>
<dbReference type="Proteomes" id="UP000242188">
    <property type="component" value="Unassembled WGS sequence"/>
</dbReference>
<dbReference type="PANTHER" id="PTHR46963">
    <property type="entry name" value="SIMILAR TO RIKEN CDNA E130308A19"/>
    <property type="match status" value="1"/>
</dbReference>
<evidence type="ECO:0000256" key="2">
    <source>
        <dbReference type="ARBA" id="ARBA00022553"/>
    </source>
</evidence>
<dbReference type="EMBL" id="NEDP02076751">
    <property type="protein sequence ID" value="OWF34696.1"/>
    <property type="molecule type" value="Genomic_DNA"/>
</dbReference>
<evidence type="ECO:0000256" key="3">
    <source>
        <dbReference type="ARBA" id="ARBA00022843"/>
    </source>
</evidence>
<organism evidence="5 6">
    <name type="scientific">Mizuhopecten yessoensis</name>
    <name type="common">Japanese scallop</name>
    <name type="synonym">Patinopecten yessoensis</name>
    <dbReference type="NCBI Taxonomy" id="6573"/>
    <lineage>
        <taxon>Eukaryota</taxon>
        <taxon>Metazoa</taxon>
        <taxon>Spiralia</taxon>
        <taxon>Lophotrochozoa</taxon>
        <taxon>Mollusca</taxon>
        <taxon>Bivalvia</taxon>
        <taxon>Autobranchia</taxon>
        <taxon>Pteriomorphia</taxon>
        <taxon>Pectinida</taxon>
        <taxon>Pectinoidea</taxon>
        <taxon>Pectinidae</taxon>
        <taxon>Mizuhopecten</taxon>
    </lineage>
</organism>
<sequence length="139" mass="16231">MRTMLDGKMKQLAKQGLGLQKRPADIISEEQERTLWRTAVLGSDTPQKLLETMIFQFDFHFAVQAGQEHRNLRFGAHSQVSLKEDSQLRQYLEYCEYVSKTNRGGIQHRNIEPKISKAYAISNKERCIVELYTKYIHAR</sequence>
<keyword evidence="3" id="KW-0832">Ubl conjugation</keyword>
<evidence type="ECO:0000259" key="4">
    <source>
        <dbReference type="Pfam" id="PF12012"/>
    </source>
</evidence>
<keyword evidence="1" id="KW-1017">Isopeptide bond</keyword>
<evidence type="ECO:0000256" key="1">
    <source>
        <dbReference type="ARBA" id="ARBA00022499"/>
    </source>
</evidence>
<protein>
    <submittedName>
        <fullName evidence="5">Zinc finger MYM-type protein 2</fullName>
    </submittedName>
</protein>
<evidence type="ECO:0000313" key="5">
    <source>
        <dbReference type="EMBL" id="OWF34696.1"/>
    </source>
</evidence>
<comment type="caution">
    <text evidence="5">The sequence shown here is derived from an EMBL/GenBank/DDBJ whole genome shotgun (WGS) entry which is preliminary data.</text>
</comment>
<dbReference type="InterPro" id="IPR042838">
    <property type="entry name" value="KIAA1958"/>
</dbReference>
<dbReference type="InterPro" id="IPR021893">
    <property type="entry name" value="ZMYM2-like_C"/>
</dbReference>
<gene>
    <name evidence="5" type="ORF">KP79_PYT26115</name>
</gene>
<keyword evidence="6" id="KW-1185">Reference proteome</keyword>
<accession>A0A210PE06</accession>